<dbReference type="STRING" id="291169.A9E74_01175"/>
<dbReference type="AlphaFoldDB" id="A0A1E3GSS7"/>
<evidence type="ECO:0008006" key="6">
    <source>
        <dbReference type="Google" id="ProtNLM"/>
    </source>
</evidence>
<dbReference type="Pfam" id="PF03795">
    <property type="entry name" value="YCII"/>
    <property type="match status" value="1"/>
</dbReference>
<accession>A0A1E3GSS7</accession>
<evidence type="ECO:0000256" key="1">
    <source>
        <dbReference type="ARBA" id="ARBA00007689"/>
    </source>
</evidence>
<reference evidence="4 5" key="1">
    <citation type="submission" date="2016-07" db="EMBL/GenBank/DDBJ databases">
        <title>Draft Genome Sequence of Methylophaga muralis Bur 1.</title>
        <authorList>
            <person name="Vasilenko O.V."/>
            <person name="Doronina N.V."/>
            <person name="Shmareva M.N."/>
            <person name="Tarlachkov S.V."/>
            <person name="Mustakhimov I."/>
            <person name="Trotsenko Y.A."/>
        </authorList>
    </citation>
    <scope>NUCLEOTIDE SEQUENCE [LARGE SCALE GENOMIC DNA]</scope>
    <source>
        <strain evidence="4 5">Bur 1</strain>
    </source>
</reference>
<dbReference type="Proteomes" id="UP000094379">
    <property type="component" value="Unassembled WGS sequence"/>
</dbReference>
<evidence type="ECO:0000259" key="3">
    <source>
        <dbReference type="Pfam" id="PF06983"/>
    </source>
</evidence>
<dbReference type="PANTHER" id="PTHR35174:SF4">
    <property type="entry name" value="BLL7163 PROTEIN"/>
    <property type="match status" value="1"/>
</dbReference>
<evidence type="ECO:0000313" key="5">
    <source>
        <dbReference type="Proteomes" id="UP000094379"/>
    </source>
</evidence>
<dbReference type="SUPFAM" id="SSF54909">
    <property type="entry name" value="Dimeric alpha+beta barrel"/>
    <property type="match status" value="1"/>
</dbReference>
<comment type="caution">
    <text evidence="4">The sequence shown here is derived from an EMBL/GenBank/DDBJ whole genome shotgun (WGS) entry which is preliminary data.</text>
</comment>
<protein>
    <recommendedName>
        <fullName evidence="6">YCII-related domain protein</fullName>
    </recommendedName>
</protein>
<keyword evidence="5" id="KW-1185">Reference proteome</keyword>
<dbReference type="CDD" id="cd06588">
    <property type="entry name" value="PhnB_like"/>
    <property type="match status" value="1"/>
</dbReference>
<dbReference type="InterPro" id="IPR011008">
    <property type="entry name" value="Dimeric_a/b-barrel"/>
</dbReference>
<dbReference type="InterPro" id="IPR028973">
    <property type="entry name" value="PhnB-like"/>
</dbReference>
<evidence type="ECO:0000313" key="4">
    <source>
        <dbReference type="EMBL" id="ODN67103.1"/>
    </source>
</evidence>
<gene>
    <name evidence="4" type="ORF">A9E74_01175</name>
</gene>
<feature type="domain" description="YCII-related" evidence="2">
    <location>
        <begin position="1"/>
        <end position="102"/>
    </location>
</feature>
<dbReference type="Pfam" id="PF06983">
    <property type="entry name" value="3-dmu-9_3-mt"/>
    <property type="match status" value="1"/>
</dbReference>
<proteinExistence type="inferred from homology"/>
<dbReference type="PANTHER" id="PTHR35174">
    <property type="entry name" value="BLL7171 PROTEIN-RELATED"/>
    <property type="match status" value="1"/>
</dbReference>
<dbReference type="RefSeq" id="WP_069295677.1">
    <property type="nucleotide sequence ID" value="NZ_MCRI01000009.1"/>
</dbReference>
<evidence type="ECO:0000259" key="2">
    <source>
        <dbReference type="Pfam" id="PF03795"/>
    </source>
</evidence>
<dbReference type="PATRIC" id="fig|291169.3.peg.1179"/>
<comment type="similarity">
    <text evidence="1">Belongs to the YciI family.</text>
</comment>
<dbReference type="Gene3D" id="3.30.70.1060">
    <property type="entry name" value="Dimeric alpha+beta barrel"/>
    <property type="match status" value="1"/>
</dbReference>
<dbReference type="Gene3D" id="3.10.180.10">
    <property type="entry name" value="2,3-Dihydroxybiphenyl 1,2-Dioxygenase, domain 1"/>
    <property type="match status" value="1"/>
</dbReference>
<dbReference type="EMBL" id="MCRI01000009">
    <property type="protein sequence ID" value="ODN67103.1"/>
    <property type="molecule type" value="Genomic_DNA"/>
</dbReference>
<dbReference type="InterPro" id="IPR005545">
    <property type="entry name" value="YCII"/>
</dbReference>
<feature type="domain" description="PhnB-like" evidence="3">
    <location>
        <begin position="143"/>
        <end position="269"/>
    </location>
</feature>
<dbReference type="SUPFAM" id="SSF54593">
    <property type="entry name" value="Glyoxalase/Bleomycin resistance protein/Dihydroxybiphenyl dioxygenase"/>
    <property type="match status" value="1"/>
</dbReference>
<organism evidence="4 5">
    <name type="scientific">Methylophaga muralis</name>
    <dbReference type="NCBI Taxonomy" id="291169"/>
    <lineage>
        <taxon>Bacteria</taxon>
        <taxon>Pseudomonadati</taxon>
        <taxon>Pseudomonadota</taxon>
        <taxon>Gammaproteobacteria</taxon>
        <taxon>Thiotrichales</taxon>
        <taxon>Piscirickettsiaceae</taxon>
        <taxon>Methylophaga</taxon>
    </lineage>
</organism>
<dbReference type="InterPro" id="IPR029068">
    <property type="entry name" value="Glyas_Bleomycin-R_OHBP_Dase"/>
</dbReference>
<sequence>MKFMILRKADKDTENAVMPSEALLSAMGDYNIQLAQAGILRAGEGLKPSAEGARIKFQQGKPIVTDGPFTETKELLAGFTIIEVNSKQEALDWAKRWPVEDADGNVELELRQLYEMSDFADGPGLQKHIELDQKLRKQPLSNSTYLLFDGNCREAFEFYAEVLGGDIVMMMTGGESPMADEMPAEFTDKVMHVSLQVGNWMLMGSDCPPGMFEKPQGFHVQIAFEDEQQAETTFNQLTEGGMVQMPFEPTFWAKRFGMLVDRFGTPWMINCGQCIEGA</sequence>
<name>A0A1E3GSS7_9GAMM</name>